<comment type="caution">
    <text evidence="13">The sequence shown here is derived from an EMBL/GenBank/DDBJ whole genome shotgun (WGS) entry which is preliminary data.</text>
</comment>
<proteinExistence type="predicted"/>
<evidence type="ECO:0000256" key="8">
    <source>
        <dbReference type="ARBA" id="ARBA00023136"/>
    </source>
</evidence>
<dbReference type="Proteomes" id="UP001367030">
    <property type="component" value="Unassembled WGS sequence"/>
</dbReference>
<dbReference type="Gene3D" id="2.40.160.20">
    <property type="match status" value="1"/>
</dbReference>
<evidence type="ECO:0000256" key="3">
    <source>
        <dbReference type="ARBA" id="ARBA00022452"/>
    </source>
</evidence>
<feature type="domain" description="OmpA-like" evidence="12">
    <location>
        <begin position="240"/>
        <end position="373"/>
    </location>
</feature>
<protein>
    <submittedName>
        <fullName evidence="13">OmpA family protein</fullName>
    </submittedName>
</protein>
<keyword evidence="9" id="KW-0998">Cell outer membrane</keyword>
<keyword evidence="3" id="KW-1134">Transmembrane beta strand</keyword>
<evidence type="ECO:0000256" key="5">
    <source>
        <dbReference type="ARBA" id="ARBA00022729"/>
    </source>
</evidence>
<keyword evidence="4" id="KW-0812">Transmembrane</keyword>
<evidence type="ECO:0000256" key="2">
    <source>
        <dbReference type="ARBA" id="ARBA00022448"/>
    </source>
</evidence>
<dbReference type="SUPFAM" id="SSF101447">
    <property type="entry name" value="Formin homology 2 domain (FH2 domain)"/>
    <property type="match status" value="1"/>
</dbReference>
<evidence type="ECO:0000313" key="14">
    <source>
        <dbReference type="Proteomes" id="UP001367030"/>
    </source>
</evidence>
<organism evidence="13 14">
    <name type="scientific">Variovorax robiniae</name>
    <dbReference type="NCBI Taxonomy" id="1836199"/>
    <lineage>
        <taxon>Bacteria</taxon>
        <taxon>Pseudomonadati</taxon>
        <taxon>Pseudomonadota</taxon>
        <taxon>Betaproteobacteria</taxon>
        <taxon>Burkholderiales</taxon>
        <taxon>Comamonadaceae</taxon>
        <taxon>Variovorax</taxon>
    </lineage>
</organism>
<evidence type="ECO:0000256" key="1">
    <source>
        <dbReference type="ARBA" id="ARBA00004571"/>
    </source>
</evidence>
<dbReference type="CDD" id="cd07185">
    <property type="entry name" value="OmpA_C-like"/>
    <property type="match status" value="1"/>
</dbReference>
<reference evidence="13 14" key="1">
    <citation type="submission" date="2024-03" db="EMBL/GenBank/DDBJ databases">
        <title>Novel species of the genus Variovorax.</title>
        <authorList>
            <person name="Liu Q."/>
            <person name="Xin Y.-H."/>
        </authorList>
    </citation>
    <scope>NUCLEOTIDE SEQUENCE [LARGE SCALE GENOMIC DNA]</scope>
    <source>
        <strain evidence="13 14">KACC 18901</strain>
    </source>
</reference>
<dbReference type="InterPro" id="IPR006665">
    <property type="entry name" value="OmpA-like"/>
</dbReference>
<evidence type="ECO:0000256" key="4">
    <source>
        <dbReference type="ARBA" id="ARBA00022692"/>
    </source>
</evidence>
<feature type="signal peptide" evidence="11">
    <location>
        <begin position="1"/>
        <end position="22"/>
    </location>
</feature>
<dbReference type="EMBL" id="JBBKZS010000006">
    <property type="protein sequence ID" value="MEJ8856232.1"/>
    <property type="molecule type" value="Genomic_DNA"/>
</dbReference>
<dbReference type="RefSeq" id="WP_340336301.1">
    <property type="nucleotide sequence ID" value="NZ_JBBKZS010000006.1"/>
</dbReference>
<keyword evidence="14" id="KW-1185">Reference proteome</keyword>
<evidence type="ECO:0000313" key="13">
    <source>
        <dbReference type="EMBL" id="MEJ8856232.1"/>
    </source>
</evidence>
<dbReference type="PRINTS" id="PR01021">
    <property type="entry name" value="OMPADOMAIN"/>
</dbReference>
<evidence type="ECO:0000256" key="11">
    <source>
        <dbReference type="SAM" id="SignalP"/>
    </source>
</evidence>
<evidence type="ECO:0000256" key="6">
    <source>
        <dbReference type="ARBA" id="ARBA00023065"/>
    </source>
</evidence>
<dbReference type="InterPro" id="IPR050330">
    <property type="entry name" value="Bact_OuterMem_StrucFunc"/>
</dbReference>
<sequence>MLDRRTLAACLVLAAPYAACLAQTPYGADQYFDNRWYITPFGSYTFPDSGRHAKDGWGGGLAIGKPINPWWNIELRGGYEQMDTKRDFLNNLSLGTIGNQGEYKNWSASLDAQWFFLGRQGMRAWSISSVQPYLVAGIGAINDKVTTQFGGSASKTSFMANAGIGVVWPFASWGRLTADVRYRYDDNRTRFINNQSHLDEWLVTVGLQIPLGPAPVVAQAPPPPPPMAVAPPPPPPPPPPPVRNFNLAADGTFEFDKAVLTPTGRSRIDGMLQELRSANFRPRAIQIVGYTDPLGGVDYNQRLSVARANAVRDYMVSRGGVPANVIQTEGRGKTELKVTEADCKAQGKAKRRSDLIACLQPDRRVEIRATGEQGP</sequence>
<dbReference type="PANTHER" id="PTHR30329">
    <property type="entry name" value="STATOR ELEMENT OF FLAGELLAR MOTOR COMPLEX"/>
    <property type="match status" value="1"/>
</dbReference>
<dbReference type="Pfam" id="PF00691">
    <property type="entry name" value="OmpA"/>
    <property type="match status" value="1"/>
</dbReference>
<dbReference type="InterPro" id="IPR036737">
    <property type="entry name" value="OmpA-like_sf"/>
</dbReference>
<keyword evidence="6" id="KW-0406">Ion transport</keyword>
<dbReference type="PROSITE" id="PS51123">
    <property type="entry name" value="OMPA_2"/>
    <property type="match status" value="1"/>
</dbReference>
<evidence type="ECO:0000256" key="9">
    <source>
        <dbReference type="ARBA" id="ARBA00023237"/>
    </source>
</evidence>
<comment type="subcellular location">
    <subcellularLocation>
        <location evidence="1">Cell outer membrane</location>
        <topology evidence="1">Multi-pass membrane protein</topology>
    </subcellularLocation>
</comment>
<dbReference type="SUPFAM" id="SSF56925">
    <property type="entry name" value="OMPA-like"/>
    <property type="match status" value="1"/>
</dbReference>
<dbReference type="SUPFAM" id="SSF103088">
    <property type="entry name" value="OmpA-like"/>
    <property type="match status" value="1"/>
</dbReference>
<dbReference type="InterPro" id="IPR006664">
    <property type="entry name" value="OMP_bac"/>
</dbReference>
<dbReference type="PANTHER" id="PTHR30329:SF21">
    <property type="entry name" value="LIPOPROTEIN YIAD-RELATED"/>
    <property type="match status" value="1"/>
</dbReference>
<evidence type="ECO:0000256" key="7">
    <source>
        <dbReference type="ARBA" id="ARBA00023114"/>
    </source>
</evidence>
<keyword evidence="8 10" id="KW-0472">Membrane</keyword>
<keyword evidence="2" id="KW-0813">Transport</keyword>
<accession>A0ABU8X8S3</accession>
<feature type="chain" id="PRO_5046198567" evidence="11">
    <location>
        <begin position="23"/>
        <end position="375"/>
    </location>
</feature>
<evidence type="ECO:0000259" key="12">
    <source>
        <dbReference type="PROSITE" id="PS51123"/>
    </source>
</evidence>
<evidence type="ECO:0000256" key="10">
    <source>
        <dbReference type="PROSITE-ProRule" id="PRU00473"/>
    </source>
</evidence>
<name>A0ABU8X8S3_9BURK</name>
<keyword evidence="5 11" id="KW-0732">Signal</keyword>
<dbReference type="InterPro" id="IPR011250">
    <property type="entry name" value="OMP/PagP_B-barrel"/>
</dbReference>
<dbReference type="Pfam" id="PF13505">
    <property type="entry name" value="OMP_b-brl"/>
    <property type="match status" value="1"/>
</dbReference>
<keyword evidence="7" id="KW-0626">Porin</keyword>
<dbReference type="InterPro" id="IPR027385">
    <property type="entry name" value="Beta-barrel_OMP"/>
</dbReference>
<gene>
    <name evidence="13" type="ORF">WKW79_16755</name>
</gene>
<dbReference type="Gene3D" id="3.30.1330.60">
    <property type="entry name" value="OmpA-like domain"/>
    <property type="match status" value="1"/>
</dbReference>